<evidence type="ECO:0000256" key="2">
    <source>
        <dbReference type="ARBA" id="ARBA00012438"/>
    </source>
</evidence>
<dbReference type="PANTHER" id="PTHR24421">
    <property type="entry name" value="NITRATE/NITRITE SENSOR PROTEIN NARX-RELATED"/>
    <property type="match status" value="1"/>
</dbReference>
<dbReference type="InterPro" id="IPR050482">
    <property type="entry name" value="Sensor_HK_TwoCompSys"/>
</dbReference>
<dbReference type="EC" id="2.7.13.3" evidence="2"/>
<dbReference type="InterPro" id="IPR003594">
    <property type="entry name" value="HATPase_dom"/>
</dbReference>
<dbReference type="PANTHER" id="PTHR24421:SF10">
    <property type="entry name" value="NITRATE_NITRITE SENSOR PROTEIN NARQ"/>
    <property type="match status" value="1"/>
</dbReference>
<name>A0A9X2GEM6_9ACTN</name>
<dbReference type="GO" id="GO:0016020">
    <property type="term" value="C:membrane"/>
    <property type="evidence" value="ECO:0007669"/>
    <property type="project" value="InterPro"/>
</dbReference>
<gene>
    <name evidence="12" type="ORF">HD597_000348</name>
</gene>
<sequence length="334" mass="35010">MLATAVPVLYGCLASLLLLAAAFLFSLSLVSGGTVALGFGQVSTAEEALPYTLAGLVILLAAPYLLALAAGGHAVMAAALLGTGPAHQLQARLVEVTRSRARLVSAFEAERRRIEGDLHDGAQQRLISLTLQLGLARHDLPSDSASARSVADAHDQAKQLMAELRELIHGIRPQILADSGLTEALRDLADQSPIPVRIESDLPGRLPDHIESTAYFAVSEALANALKHSDASAITVRARLRQDLLVMEVSDDGHGRADPRGGTGLTGLADRVAVLDGKLWLSSPPGGPARTGASTPRWPACAGCSPRARAPWRRREPVPGHCLLGGLLRGGARP</sequence>
<evidence type="ECO:0000313" key="13">
    <source>
        <dbReference type="Proteomes" id="UP001139648"/>
    </source>
</evidence>
<evidence type="ECO:0000256" key="8">
    <source>
        <dbReference type="ARBA" id="ARBA00023012"/>
    </source>
</evidence>
<dbReference type="InterPro" id="IPR036890">
    <property type="entry name" value="HATPase_C_sf"/>
</dbReference>
<keyword evidence="9" id="KW-0812">Transmembrane</keyword>
<dbReference type="Proteomes" id="UP001139648">
    <property type="component" value="Unassembled WGS sequence"/>
</dbReference>
<evidence type="ECO:0000256" key="1">
    <source>
        <dbReference type="ARBA" id="ARBA00000085"/>
    </source>
</evidence>
<evidence type="ECO:0000313" key="12">
    <source>
        <dbReference type="EMBL" id="MCP2353328.1"/>
    </source>
</evidence>
<dbReference type="EMBL" id="JAMZEB010000001">
    <property type="protein sequence ID" value="MCP2353328.1"/>
    <property type="molecule type" value="Genomic_DNA"/>
</dbReference>
<feature type="domain" description="Histidine kinase/HSP90-like ATPase" evidence="10">
    <location>
        <begin position="214"/>
        <end position="287"/>
    </location>
</feature>
<reference evidence="12" key="1">
    <citation type="submission" date="2022-06" db="EMBL/GenBank/DDBJ databases">
        <title>Sequencing the genomes of 1000 actinobacteria strains.</title>
        <authorList>
            <person name="Klenk H.-P."/>
        </authorList>
    </citation>
    <scope>NUCLEOTIDE SEQUENCE</scope>
    <source>
        <strain evidence="12">DSM 46694</strain>
    </source>
</reference>
<keyword evidence="9" id="KW-0472">Membrane</keyword>
<keyword evidence="8" id="KW-0902">Two-component regulatory system</keyword>
<dbReference type="GO" id="GO:0046983">
    <property type="term" value="F:protein dimerization activity"/>
    <property type="evidence" value="ECO:0007669"/>
    <property type="project" value="InterPro"/>
</dbReference>
<evidence type="ECO:0000259" key="10">
    <source>
        <dbReference type="Pfam" id="PF02518"/>
    </source>
</evidence>
<dbReference type="AlphaFoldDB" id="A0A9X2GEM6"/>
<evidence type="ECO:0000256" key="3">
    <source>
        <dbReference type="ARBA" id="ARBA00022553"/>
    </source>
</evidence>
<dbReference type="GO" id="GO:0000155">
    <property type="term" value="F:phosphorelay sensor kinase activity"/>
    <property type="evidence" value="ECO:0007669"/>
    <property type="project" value="InterPro"/>
</dbReference>
<feature type="transmembrane region" description="Helical" evidence="9">
    <location>
        <begin position="48"/>
        <end position="70"/>
    </location>
</feature>
<keyword evidence="13" id="KW-1185">Reference proteome</keyword>
<keyword evidence="4" id="KW-0808">Transferase</keyword>
<evidence type="ECO:0000259" key="11">
    <source>
        <dbReference type="Pfam" id="PF07730"/>
    </source>
</evidence>
<accession>A0A9X2GEM6</accession>
<evidence type="ECO:0000256" key="6">
    <source>
        <dbReference type="ARBA" id="ARBA00022777"/>
    </source>
</evidence>
<keyword evidence="6 12" id="KW-0418">Kinase</keyword>
<comment type="caution">
    <text evidence="12">The sequence shown here is derived from an EMBL/GenBank/DDBJ whole genome shotgun (WGS) entry which is preliminary data.</text>
</comment>
<dbReference type="Gene3D" id="1.20.5.1930">
    <property type="match status" value="1"/>
</dbReference>
<keyword evidence="3" id="KW-0597">Phosphoprotein</keyword>
<dbReference type="SUPFAM" id="SSF55874">
    <property type="entry name" value="ATPase domain of HSP90 chaperone/DNA topoisomerase II/histidine kinase"/>
    <property type="match status" value="1"/>
</dbReference>
<dbReference type="GO" id="GO:0005524">
    <property type="term" value="F:ATP binding"/>
    <property type="evidence" value="ECO:0007669"/>
    <property type="project" value="UniProtKB-KW"/>
</dbReference>
<protein>
    <recommendedName>
        <fullName evidence="2">histidine kinase</fullName>
        <ecNumber evidence="2">2.7.13.3</ecNumber>
    </recommendedName>
</protein>
<organism evidence="12 13">
    <name type="scientific">Nonomuraea thailandensis</name>
    <dbReference type="NCBI Taxonomy" id="1188745"/>
    <lineage>
        <taxon>Bacteria</taxon>
        <taxon>Bacillati</taxon>
        <taxon>Actinomycetota</taxon>
        <taxon>Actinomycetes</taxon>
        <taxon>Streptosporangiales</taxon>
        <taxon>Streptosporangiaceae</taxon>
        <taxon>Nonomuraea</taxon>
    </lineage>
</organism>
<keyword evidence="5" id="KW-0547">Nucleotide-binding</keyword>
<feature type="domain" description="Signal transduction histidine kinase subgroup 3 dimerisation and phosphoacceptor" evidence="11">
    <location>
        <begin position="110"/>
        <end position="175"/>
    </location>
</feature>
<evidence type="ECO:0000256" key="5">
    <source>
        <dbReference type="ARBA" id="ARBA00022741"/>
    </source>
</evidence>
<dbReference type="Pfam" id="PF02518">
    <property type="entry name" value="HATPase_c"/>
    <property type="match status" value="1"/>
</dbReference>
<comment type="catalytic activity">
    <reaction evidence="1">
        <text>ATP + protein L-histidine = ADP + protein N-phospho-L-histidine.</text>
        <dbReference type="EC" id="2.7.13.3"/>
    </reaction>
</comment>
<dbReference type="InterPro" id="IPR011712">
    <property type="entry name" value="Sig_transdc_His_kin_sub3_dim/P"/>
</dbReference>
<keyword evidence="9" id="KW-1133">Transmembrane helix</keyword>
<dbReference type="Gene3D" id="3.30.565.10">
    <property type="entry name" value="Histidine kinase-like ATPase, C-terminal domain"/>
    <property type="match status" value="1"/>
</dbReference>
<evidence type="ECO:0000256" key="4">
    <source>
        <dbReference type="ARBA" id="ARBA00022679"/>
    </source>
</evidence>
<dbReference type="Pfam" id="PF07730">
    <property type="entry name" value="HisKA_3"/>
    <property type="match status" value="1"/>
</dbReference>
<proteinExistence type="predicted"/>
<evidence type="ECO:0000256" key="9">
    <source>
        <dbReference type="SAM" id="Phobius"/>
    </source>
</evidence>
<keyword evidence="7" id="KW-0067">ATP-binding</keyword>
<dbReference type="CDD" id="cd16917">
    <property type="entry name" value="HATPase_UhpB-NarQ-NarX-like"/>
    <property type="match status" value="1"/>
</dbReference>
<evidence type="ECO:0000256" key="7">
    <source>
        <dbReference type="ARBA" id="ARBA00022840"/>
    </source>
</evidence>